<proteinExistence type="predicted"/>
<keyword evidence="1" id="KW-0732">Signal</keyword>
<dbReference type="EMBL" id="JAGQFT010000001">
    <property type="protein sequence ID" value="MBR0560971.1"/>
    <property type="molecule type" value="Genomic_DNA"/>
</dbReference>
<evidence type="ECO:0000313" key="2">
    <source>
        <dbReference type="EMBL" id="MBR0560971.1"/>
    </source>
</evidence>
<evidence type="ECO:0000313" key="4">
    <source>
        <dbReference type="Proteomes" id="UP000675747"/>
    </source>
</evidence>
<keyword evidence="4" id="KW-1185">Reference proteome</keyword>
<sequence length="359" mass="37717">MQRQIGSILALALSSMSPALAGPAGASEPHWPDDYCAAVATPALRNICIERHASDAAAGEGEESAAGDIALLIPWWETVAASLAGDADVRRRILGLQVGRLFLGEDGSPAESTNLAAAAGDDPLALRMLLNALDDGEAAVRRELAARLVAVEPTSVHALLHALAAAHGDAIETDRILLSSRVAEGPSEGYSSQLAFYIDVLADHPPPAAIAGPATAGPTVEAAFALLHATAMPSFMPLFGACRDAAQAAARREPCRAIARAMALRAETALTRNIGFGLWRAVEDDPGAMVEIAGAERMFQWRMLQSGFLLDDDAARFARLLMRPGSTEVDAMADILAEHGVAAEPPPGWRSWDERADAR</sequence>
<evidence type="ECO:0000313" key="3">
    <source>
        <dbReference type="EMBL" id="MBS7457337.1"/>
    </source>
</evidence>
<evidence type="ECO:0000256" key="1">
    <source>
        <dbReference type="SAM" id="SignalP"/>
    </source>
</evidence>
<reference evidence="3 4" key="1">
    <citation type="journal article" date="2021" name="Microbiol. Resour. Announc.">
        <title>Draft Genome Sequence of Coralloluteibacterium stylophorae LMG 29479T.</title>
        <authorList>
            <person name="Karlyshev A.V."/>
            <person name="Kudryashova E.B."/>
            <person name="Ariskina E.V."/>
            <person name="Conroy A.P."/>
            <person name="Abidueva E.Y."/>
        </authorList>
    </citation>
    <scope>NUCLEOTIDE SEQUENCE [LARGE SCALE GENOMIC DNA]</scope>
    <source>
        <strain evidence="3 4">LMG 29479</strain>
    </source>
</reference>
<accession>A0A8J7VRY0</accession>
<evidence type="ECO:0008006" key="5">
    <source>
        <dbReference type="Google" id="ProtNLM"/>
    </source>
</evidence>
<organism evidence="2">
    <name type="scientific">Coralloluteibacterium stylophorae</name>
    <dbReference type="NCBI Taxonomy" id="1776034"/>
    <lineage>
        <taxon>Bacteria</taxon>
        <taxon>Pseudomonadati</taxon>
        <taxon>Pseudomonadota</taxon>
        <taxon>Gammaproteobacteria</taxon>
        <taxon>Lysobacterales</taxon>
        <taxon>Lysobacteraceae</taxon>
        <taxon>Coralloluteibacterium</taxon>
    </lineage>
</organism>
<dbReference type="Proteomes" id="UP000675747">
    <property type="component" value="Unassembled WGS sequence"/>
</dbReference>
<dbReference type="EMBL" id="JAGQFT020000005">
    <property type="protein sequence ID" value="MBS7457337.1"/>
    <property type="molecule type" value="Genomic_DNA"/>
</dbReference>
<gene>
    <name evidence="2" type="ORF">KB893_00330</name>
    <name evidence="3" type="ORF">KB893_009335</name>
</gene>
<protein>
    <recommendedName>
        <fullName evidence="5">HEAT repeat domain-containing protein</fullName>
    </recommendedName>
</protein>
<feature type="chain" id="PRO_5042774151" description="HEAT repeat domain-containing protein" evidence="1">
    <location>
        <begin position="22"/>
        <end position="359"/>
    </location>
</feature>
<reference evidence="2" key="2">
    <citation type="submission" date="2021-04" db="EMBL/GenBank/DDBJ databases">
        <authorList>
            <person name="Karlyshev A.V."/>
        </authorList>
    </citation>
    <scope>NUCLEOTIDE SEQUENCE</scope>
    <source>
        <strain evidence="2">LMG 29479</strain>
    </source>
</reference>
<dbReference type="AlphaFoldDB" id="A0A8J7VRY0"/>
<feature type="signal peptide" evidence="1">
    <location>
        <begin position="1"/>
        <end position="21"/>
    </location>
</feature>
<dbReference type="RefSeq" id="WP_211924938.1">
    <property type="nucleotide sequence ID" value="NZ_JAGQFT020000005.1"/>
</dbReference>
<name>A0A8J7VRY0_9GAMM</name>
<comment type="caution">
    <text evidence="2">The sequence shown here is derived from an EMBL/GenBank/DDBJ whole genome shotgun (WGS) entry which is preliminary data.</text>
</comment>